<evidence type="ECO:0000313" key="1">
    <source>
        <dbReference type="EMBL" id="CAH2353303.1"/>
    </source>
</evidence>
<protein>
    <submittedName>
        <fullName evidence="1">Uncharacterized protein</fullName>
    </submittedName>
</protein>
<evidence type="ECO:0000313" key="2">
    <source>
        <dbReference type="Proteomes" id="UP000837801"/>
    </source>
</evidence>
<accession>A0A9P0VY50</accession>
<name>A0A9P0VY50_9ASCO</name>
<keyword evidence="2" id="KW-1185">Reference proteome</keyword>
<proteinExistence type="predicted"/>
<sequence length="368" mass="41517">MGFGFLHEKSSHASLRSTTGCSWTVPPPFSMTASKLSKGASDRLLNLLYASSSVEIANKTPLVAKFIHDLPSASAVDQPQPPRSILEDLTSNNWNRKPWSSVASDLPETSATQIRSNILKFKCKNNFISNDTFHNLYPIERERKYQLPTSLVKNGPPFFAIKGRNSLDLQPVGVYYLVFQSFSSAAAYWLETAGKVINGFDFKLEFMELTSKDLNQMSSPHISSSYGEQVRAPLIDHPHSVKSPKSQSLAKKEDLTYPYSLMLDYSMFEARQSMVLVKNLPFGLSKHALPKILWDYDLATSHDTGTHEDCITSVISDPVNQVSLTLIRFADRTNAVRFIRNFHGRKWESIQTKKEKKLYEPILCEILD</sequence>
<dbReference type="EMBL" id="CAKXYY010000010">
    <property type="protein sequence ID" value="CAH2353303.1"/>
    <property type="molecule type" value="Genomic_DNA"/>
</dbReference>
<gene>
    <name evidence="1" type="ORF">CLIB1423_10S01948</name>
</gene>
<organism evidence="1 2">
    <name type="scientific">[Candida] railenensis</name>
    <dbReference type="NCBI Taxonomy" id="45579"/>
    <lineage>
        <taxon>Eukaryota</taxon>
        <taxon>Fungi</taxon>
        <taxon>Dikarya</taxon>
        <taxon>Ascomycota</taxon>
        <taxon>Saccharomycotina</taxon>
        <taxon>Pichiomycetes</taxon>
        <taxon>Debaryomycetaceae</taxon>
        <taxon>Kurtzmaniella</taxon>
    </lineage>
</organism>
<dbReference type="AlphaFoldDB" id="A0A9P0VY50"/>
<comment type="caution">
    <text evidence="1">The sequence shown here is derived from an EMBL/GenBank/DDBJ whole genome shotgun (WGS) entry which is preliminary data.</text>
</comment>
<dbReference type="Proteomes" id="UP000837801">
    <property type="component" value="Unassembled WGS sequence"/>
</dbReference>
<reference evidence="1" key="1">
    <citation type="submission" date="2022-03" db="EMBL/GenBank/DDBJ databases">
        <authorList>
            <person name="Legras J.-L."/>
            <person name="Devillers H."/>
            <person name="Grondin C."/>
        </authorList>
    </citation>
    <scope>NUCLEOTIDE SEQUENCE</scope>
    <source>
        <strain evidence="1">CLIB 1423</strain>
    </source>
</reference>
<dbReference type="OrthoDB" id="3980520at2759"/>